<sequence>MSTTLLSRLTACAMLMLATTAIMSNSVQAHEHGEREGRERYEIEQARRYSPGYQYIYYPARQIYFSPQFRTWYWPDGRGWVSGSQLPSYFRIDFRAGGIPVSLSSPYPYTEHVYVEQNYGRPWRRYRDWHDEDQDDDDDHDQYWHHHHH</sequence>
<dbReference type="AlphaFoldDB" id="A0A850QI58"/>
<accession>A0A850QI58</accession>
<proteinExistence type="predicted"/>
<gene>
    <name evidence="2" type="ORF">HV832_13345</name>
</gene>
<keyword evidence="1" id="KW-0732">Signal</keyword>
<feature type="signal peptide" evidence="1">
    <location>
        <begin position="1"/>
        <end position="29"/>
    </location>
</feature>
<organism evidence="2 3">
    <name type="scientific">Undibacterium oligocarboniphilum</name>
    <dbReference type="NCBI Taxonomy" id="666702"/>
    <lineage>
        <taxon>Bacteria</taxon>
        <taxon>Pseudomonadati</taxon>
        <taxon>Pseudomonadota</taxon>
        <taxon>Betaproteobacteria</taxon>
        <taxon>Burkholderiales</taxon>
        <taxon>Oxalobacteraceae</taxon>
        <taxon>Undibacterium</taxon>
    </lineage>
</organism>
<name>A0A850QI58_9BURK</name>
<evidence type="ECO:0000256" key="1">
    <source>
        <dbReference type="SAM" id="SignalP"/>
    </source>
</evidence>
<feature type="chain" id="PRO_5032563290" evidence="1">
    <location>
        <begin position="30"/>
        <end position="149"/>
    </location>
</feature>
<keyword evidence="3" id="KW-1185">Reference proteome</keyword>
<reference evidence="2 3" key="1">
    <citation type="submission" date="2020-06" db="EMBL/GenBank/DDBJ databases">
        <authorList>
            <person name="Qiu C."/>
            <person name="Liu Z."/>
        </authorList>
    </citation>
    <scope>NUCLEOTIDE SEQUENCE [LARGE SCALE GENOMIC DNA]</scope>
    <source>
        <strain evidence="2 3">EM 1</strain>
    </source>
</reference>
<protein>
    <submittedName>
        <fullName evidence="2">Uncharacterized protein</fullName>
    </submittedName>
</protein>
<evidence type="ECO:0000313" key="3">
    <source>
        <dbReference type="Proteomes" id="UP000588051"/>
    </source>
</evidence>
<dbReference type="Proteomes" id="UP000588051">
    <property type="component" value="Unassembled WGS sequence"/>
</dbReference>
<evidence type="ECO:0000313" key="2">
    <source>
        <dbReference type="EMBL" id="NVO78819.1"/>
    </source>
</evidence>
<comment type="caution">
    <text evidence="2">The sequence shown here is derived from an EMBL/GenBank/DDBJ whole genome shotgun (WGS) entry which is preliminary data.</text>
</comment>
<dbReference type="EMBL" id="JABXYJ010000007">
    <property type="protein sequence ID" value="NVO78819.1"/>
    <property type="molecule type" value="Genomic_DNA"/>
</dbReference>
<dbReference type="RefSeq" id="WP_176804352.1">
    <property type="nucleotide sequence ID" value="NZ_JABXYJ010000007.1"/>
</dbReference>